<dbReference type="PROSITE" id="PS50928">
    <property type="entry name" value="ABC_TM1"/>
    <property type="match status" value="1"/>
</dbReference>
<proteinExistence type="inferred from homology"/>
<dbReference type="PANTHER" id="PTHR43744:SF9">
    <property type="entry name" value="POLYGALACTURONAN_RHAMNOGALACTURONAN TRANSPORT SYSTEM PERMEASE PROTEIN YTCP"/>
    <property type="match status" value="1"/>
</dbReference>
<dbReference type="AlphaFoldDB" id="A0A3T0D3W0"/>
<feature type="transmembrane region" description="Helical" evidence="7">
    <location>
        <begin position="74"/>
        <end position="101"/>
    </location>
</feature>
<evidence type="ECO:0000256" key="2">
    <source>
        <dbReference type="ARBA" id="ARBA00022448"/>
    </source>
</evidence>
<organism evidence="9 10">
    <name type="scientific">Caldicellulosiruptor changbaiensis</name>
    <dbReference type="NCBI Taxonomy" id="1222016"/>
    <lineage>
        <taxon>Bacteria</taxon>
        <taxon>Bacillati</taxon>
        <taxon>Bacillota</taxon>
        <taxon>Bacillota incertae sedis</taxon>
        <taxon>Caldicellulosiruptorales</taxon>
        <taxon>Caldicellulosiruptoraceae</taxon>
        <taxon>Caldicellulosiruptor</taxon>
    </lineage>
</organism>
<evidence type="ECO:0000256" key="3">
    <source>
        <dbReference type="ARBA" id="ARBA00022475"/>
    </source>
</evidence>
<reference evidence="9 10" key="1">
    <citation type="submission" date="2018-12" db="EMBL/GenBank/DDBJ databases">
        <title>Genome sequence from the cellulolytic species, Caldicellulosiruptor changbaiensis.</title>
        <authorList>
            <person name="Blumer-Schuette S.E."/>
            <person name="Mendoza C."/>
        </authorList>
    </citation>
    <scope>NUCLEOTIDE SEQUENCE [LARGE SCALE GENOMIC DNA]</scope>
    <source>
        <strain evidence="9 10">CBS-Z</strain>
    </source>
</reference>
<dbReference type="PANTHER" id="PTHR43744">
    <property type="entry name" value="ABC TRANSPORTER PERMEASE PROTEIN MG189-RELATED-RELATED"/>
    <property type="match status" value="1"/>
</dbReference>
<feature type="transmembrane region" description="Helical" evidence="7">
    <location>
        <begin position="12"/>
        <end position="35"/>
    </location>
</feature>
<evidence type="ECO:0000256" key="4">
    <source>
        <dbReference type="ARBA" id="ARBA00022692"/>
    </source>
</evidence>
<protein>
    <submittedName>
        <fullName evidence="9">Carbohydrate ABC transporter permease</fullName>
    </submittedName>
</protein>
<keyword evidence="3" id="KW-1003">Cell membrane</keyword>
<feature type="transmembrane region" description="Helical" evidence="7">
    <location>
        <begin position="265"/>
        <end position="285"/>
    </location>
</feature>
<dbReference type="CDD" id="cd06261">
    <property type="entry name" value="TM_PBP2"/>
    <property type="match status" value="1"/>
</dbReference>
<dbReference type="InterPro" id="IPR000515">
    <property type="entry name" value="MetI-like"/>
</dbReference>
<dbReference type="KEGG" id="ccha:ELD05_01510"/>
<accession>A0A3T0D3W0</accession>
<name>A0A3T0D3W0_9FIRM</name>
<dbReference type="Proteomes" id="UP000282930">
    <property type="component" value="Chromosome"/>
</dbReference>
<evidence type="ECO:0000256" key="7">
    <source>
        <dbReference type="RuleBase" id="RU363032"/>
    </source>
</evidence>
<keyword evidence="5 7" id="KW-1133">Transmembrane helix</keyword>
<dbReference type="GO" id="GO:0005886">
    <property type="term" value="C:plasma membrane"/>
    <property type="evidence" value="ECO:0007669"/>
    <property type="project" value="UniProtKB-SubCell"/>
</dbReference>
<feature type="domain" description="ABC transmembrane type-1" evidence="8">
    <location>
        <begin position="78"/>
        <end position="282"/>
    </location>
</feature>
<comment type="subcellular location">
    <subcellularLocation>
        <location evidence="1 7">Cell membrane</location>
        <topology evidence="1 7">Multi-pass membrane protein</topology>
    </subcellularLocation>
</comment>
<sequence>MQTSAKYRTTEDLVIDIVVYTVMIIVMIATLYPFWNILAISLNDALDSIRGGIYLWPRKFTLNNYRVILSNPDIYHATLISVLRAVIGSITNVLSCLMVAYGISRKDYIFRKFISRVIVFTMYFSGGLIPTYLLMKNLHLVGTFWVYILPGMVSAFNIIVIRSYIDGLPQSLIESAKIDGASEYRILFQIIMPLCLPVLATVTLWVAVGQWNSWFDTFLYNSGKPELSTLQFELQKILQSVQSASTNPDFSASLTSSGRTVTPTAIRATMTIVATLPILFVYPFLQRYFIHGLTIGSIKE</sequence>
<feature type="transmembrane region" description="Helical" evidence="7">
    <location>
        <begin position="186"/>
        <end position="208"/>
    </location>
</feature>
<evidence type="ECO:0000256" key="5">
    <source>
        <dbReference type="ARBA" id="ARBA00022989"/>
    </source>
</evidence>
<evidence type="ECO:0000313" key="9">
    <source>
        <dbReference type="EMBL" id="AZT89460.1"/>
    </source>
</evidence>
<evidence type="ECO:0000313" key="10">
    <source>
        <dbReference type="Proteomes" id="UP000282930"/>
    </source>
</evidence>
<evidence type="ECO:0000259" key="8">
    <source>
        <dbReference type="PROSITE" id="PS50928"/>
    </source>
</evidence>
<comment type="similarity">
    <text evidence="7">Belongs to the binding-protein-dependent transport system permease family.</text>
</comment>
<gene>
    <name evidence="9" type="ORF">ELD05_01510</name>
</gene>
<evidence type="ECO:0000256" key="6">
    <source>
        <dbReference type="ARBA" id="ARBA00023136"/>
    </source>
</evidence>
<keyword evidence="10" id="KW-1185">Reference proteome</keyword>
<dbReference type="EMBL" id="CP034791">
    <property type="protein sequence ID" value="AZT89460.1"/>
    <property type="molecule type" value="Genomic_DNA"/>
</dbReference>
<feature type="transmembrane region" description="Helical" evidence="7">
    <location>
        <begin position="144"/>
        <end position="165"/>
    </location>
</feature>
<evidence type="ECO:0000256" key="1">
    <source>
        <dbReference type="ARBA" id="ARBA00004651"/>
    </source>
</evidence>
<dbReference type="Pfam" id="PF00528">
    <property type="entry name" value="BPD_transp_1"/>
    <property type="match status" value="1"/>
</dbReference>
<keyword evidence="4 7" id="KW-0812">Transmembrane</keyword>
<dbReference type="InterPro" id="IPR035906">
    <property type="entry name" value="MetI-like_sf"/>
</dbReference>
<feature type="transmembrane region" description="Helical" evidence="7">
    <location>
        <begin position="113"/>
        <end position="132"/>
    </location>
</feature>
<dbReference type="RefSeq" id="WP_127351085.1">
    <property type="nucleotide sequence ID" value="NZ_CP034791.1"/>
</dbReference>
<dbReference type="GO" id="GO:0055085">
    <property type="term" value="P:transmembrane transport"/>
    <property type="evidence" value="ECO:0007669"/>
    <property type="project" value="InterPro"/>
</dbReference>
<dbReference type="SUPFAM" id="SSF161098">
    <property type="entry name" value="MetI-like"/>
    <property type="match status" value="1"/>
</dbReference>
<keyword evidence="2 7" id="KW-0813">Transport</keyword>
<dbReference type="Gene3D" id="1.10.3720.10">
    <property type="entry name" value="MetI-like"/>
    <property type="match status" value="1"/>
</dbReference>
<keyword evidence="6 7" id="KW-0472">Membrane</keyword>